<dbReference type="OrthoDB" id="9809781at2"/>
<feature type="domain" description="Copper amine oxidase-like N-terminal" evidence="1">
    <location>
        <begin position="730"/>
        <end position="835"/>
    </location>
</feature>
<gene>
    <name evidence="3" type="ORF">EYB31_27540</name>
</gene>
<dbReference type="Gene3D" id="3.30.457.10">
    <property type="entry name" value="Copper amine oxidase-like, N-terminal domain"/>
    <property type="match status" value="1"/>
</dbReference>
<dbReference type="AlphaFoldDB" id="A0A4Q9DLN2"/>
<sequence>MTKTSEEILTSGAILKKYVWKTVRNKKDVQVNGNVVEVDLSNPNVKVDVMTGIGGVFTKKQTVNGMATETKAVAGVNGDFYNTQAEGVPDGPEVAGGRLMATPPMMAGHYSFAIDKDNKPIIDSFTFQGQVIAKDGVTFDLGGVNKTYYWTDDSDDDSHVNGLFLYTDAWAQSDRSNNGTSTPTEVLVQNGKIAKIAIDGVIQMIAPKDGYILRAAGKAADFVRTHLKEGDPLIANYNVLSQDPSKQYDWKNFKMMIGGHTIMVDDGKPSTFTLNVNDIGGYSYRSRTGVGYSQDQKKVYILTVDNAGDSKGMTLPEFQQFMIKAGVWKGVTLDGGGSTQMVARPLGETATKLINKTETGIERKVVNGLGVFSTAPQGEVKGITIQGPNLLFLNEQAPFKFKAYDEYYNPVIDTDKVPAKWTADDLGAFTDNVFVPTKIGNTKISVASGKGTQSLDVEVAGRAQLAGMKINAADLVLIEGEKYKLPVIATSKSGKTREIPSELVQWEVLGIDGTVDNGVLTVKSLAGRKAAQLIARYDGFSSMVTIPIGVDKVWYDLDNTAVMTMSRTSLDEIKASVNIVKTDWGNKVLELAYNLGRGKKTRAAYAAFDTGIQIEGEPQFMKLKVNGDESLNWLRAEVMDNSGKLQYVDIAKNINWKGWKQLTVDLSDYGLKYPIIMKSIYVVSVEEGQDERNPEGKIQLDDITFTYKGTYTTDSNNKVNLTVNQTAVNVNGKAMTLEQAPVIVNGNTMIPIRFVTDALGGTVRWDEKERKVTVIRGDKLIDLWIDQPDLLINGQRVTAEVAPQIMKNLTMVPLRILSEKLGWKVTWDEKTKKITLE</sequence>
<reference evidence="3 4" key="1">
    <citation type="submission" date="2019-02" db="EMBL/GenBank/DDBJ databases">
        <title>Paenibacillus sp. nov., isolated from surface-sterilized tissue of Thalictrum simplex L.</title>
        <authorList>
            <person name="Tuo L."/>
        </authorList>
    </citation>
    <scope>NUCLEOTIDE SEQUENCE [LARGE SCALE GENOMIC DNA]</scope>
    <source>
        <strain evidence="3 4">N2SHLJ1</strain>
    </source>
</reference>
<dbReference type="Proteomes" id="UP000293142">
    <property type="component" value="Unassembled WGS sequence"/>
</dbReference>
<organism evidence="3 4">
    <name type="scientific">Paenibacillus thalictri</name>
    <dbReference type="NCBI Taxonomy" id="2527873"/>
    <lineage>
        <taxon>Bacteria</taxon>
        <taxon>Bacillati</taxon>
        <taxon>Bacillota</taxon>
        <taxon>Bacilli</taxon>
        <taxon>Bacillales</taxon>
        <taxon>Paenibacillaceae</taxon>
        <taxon>Paenibacillus</taxon>
    </lineage>
</organism>
<dbReference type="Pfam" id="PF07833">
    <property type="entry name" value="Cu_amine_oxidN1"/>
    <property type="match status" value="1"/>
</dbReference>
<evidence type="ECO:0000259" key="2">
    <source>
        <dbReference type="Pfam" id="PF09992"/>
    </source>
</evidence>
<proteinExistence type="predicted"/>
<dbReference type="Pfam" id="PF09992">
    <property type="entry name" value="NAGPA"/>
    <property type="match status" value="1"/>
</dbReference>
<protein>
    <submittedName>
        <fullName evidence="3">Copper amine oxidase</fullName>
    </submittedName>
</protein>
<comment type="caution">
    <text evidence="3">The sequence shown here is derived from an EMBL/GenBank/DDBJ whole genome shotgun (WGS) entry which is preliminary data.</text>
</comment>
<dbReference type="RefSeq" id="WP_131016702.1">
    <property type="nucleotide sequence ID" value="NZ_SIRE01000022.1"/>
</dbReference>
<evidence type="ECO:0000259" key="1">
    <source>
        <dbReference type="Pfam" id="PF07833"/>
    </source>
</evidence>
<dbReference type="PANTHER" id="PTHR40446:SF2">
    <property type="entry name" value="N-ACETYLGLUCOSAMINE-1-PHOSPHODIESTER ALPHA-N-ACETYLGLUCOSAMINIDASE"/>
    <property type="match status" value="1"/>
</dbReference>
<dbReference type="EMBL" id="SIRE01000022">
    <property type="protein sequence ID" value="TBL72983.1"/>
    <property type="molecule type" value="Genomic_DNA"/>
</dbReference>
<dbReference type="SUPFAM" id="SSF55383">
    <property type="entry name" value="Copper amine oxidase, domain N"/>
    <property type="match status" value="2"/>
</dbReference>
<feature type="domain" description="Phosphodiester glycosidase" evidence="2">
    <location>
        <begin position="193"/>
        <end position="372"/>
    </location>
</feature>
<dbReference type="PANTHER" id="PTHR40446">
    <property type="entry name" value="N-ACETYLGLUCOSAMINE-1-PHOSPHODIESTER ALPHA-N-ACETYLGLUCOSAMINIDASE"/>
    <property type="match status" value="1"/>
</dbReference>
<name>A0A4Q9DLN2_9BACL</name>
<accession>A0A4Q9DLN2</accession>
<evidence type="ECO:0000313" key="3">
    <source>
        <dbReference type="EMBL" id="TBL72983.1"/>
    </source>
</evidence>
<dbReference type="InterPro" id="IPR036582">
    <property type="entry name" value="Mao_N_sf"/>
</dbReference>
<dbReference type="InterPro" id="IPR012854">
    <property type="entry name" value="Cu_amine_oxidase-like_N"/>
</dbReference>
<evidence type="ECO:0000313" key="4">
    <source>
        <dbReference type="Proteomes" id="UP000293142"/>
    </source>
</evidence>
<keyword evidence="4" id="KW-1185">Reference proteome</keyword>
<dbReference type="InterPro" id="IPR018711">
    <property type="entry name" value="NAGPA"/>
</dbReference>